<dbReference type="WBParaSite" id="SMUV_0000732301-mRNA-1">
    <property type="protein sequence ID" value="SMUV_0000732301-mRNA-1"/>
    <property type="gene ID" value="SMUV_0000732301"/>
</dbReference>
<proteinExistence type="predicted"/>
<reference evidence="3" key="1">
    <citation type="submission" date="2017-02" db="UniProtKB">
        <authorList>
            <consortium name="WormBaseParasite"/>
        </authorList>
    </citation>
    <scope>IDENTIFICATION</scope>
</reference>
<accession>A0A0N5ARH4</accession>
<feature type="domain" description="DUF5641" evidence="1">
    <location>
        <begin position="17"/>
        <end position="71"/>
    </location>
</feature>
<dbReference type="Proteomes" id="UP000046393">
    <property type="component" value="Unplaced"/>
</dbReference>
<evidence type="ECO:0000313" key="3">
    <source>
        <dbReference type="WBParaSite" id="SMUV_0000732301-mRNA-1"/>
    </source>
</evidence>
<keyword evidence="2" id="KW-1185">Reference proteome</keyword>
<dbReference type="InterPro" id="IPR040676">
    <property type="entry name" value="DUF5641"/>
</dbReference>
<protein>
    <submittedName>
        <fullName evidence="3">DUF5641 domain-containing protein</fullName>
    </submittedName>
</protein>
<sequence length="120" mass="14024">MRERWTKNHRQGKHVTLREPEVEEIVLMGEKNVPRQKWKLARIIELISNKKGSVTDAKIKLVRSDLEKPVQYSKQSTSQLFPMELRAVQSSQVNVQCRNKADPNLEQERPDCVAVMVTEW</sequence>
<dbReference type="Pfam" id="PF18701">
    <property type="entry name" value="DUF5641"/>
    <property type="match status" value="1"/>
</dbReference>
<organism evidence="2 3">
    <name type="scientific">Syphacia muris</name>
    <dbReference type="NCBI Taxonomy" id="451379"/>
    <lineage>
        <taxon>Eukaryota</taxon>
        <taxon>Metazoa</taxon>
        <taxon>Ecdysozoa</taxon>
        <taxon>Nematoda</taxon>
        <taxon>Chromadorea</taxon>
        <taxon>Rhabditida</taxon>
        <taxon>Spirurina</taxon>
        <taxon>Oxyuridomorpha</taxon>
        <taxon>Oxyuroidea</taxon>
        <taxon>Oxyuridae</taxon>
        <taxon>Syphacia</taxon>
    </lineage>
</organism>
<evidence type="ECO:0000259" key="1">
    <source>
        <dbReference type="Pfam" id="PF18701"/>
    </source>
</evidence>
<dbReference type="AlphaFoldDB" id="A0A0N5ARH4"/>
<evidence type="ECO:0000313" key="2">
    <source>
        <dbReference type="Proteomes" id="UP000046393"/>
    </source>
</evidence>
<name>A0A0N5ARH4_9BILA</name>